<gene>
    <name evidence="2" type="ORF">Syun_019212</name>
</gene>
<reference evidence="2 3" key="1">
    <citation type="submission" date="2024-01" db="EMBL/GenBank/DDBJ databases">
        <title>Genome assemblies of Stephania.</title>
        <authorList>
            <person name="Yang L."/>
        </authorList>
    </citation>
    <scope>NUCLEOTIDE SEQUENCE [LARGE SCALE GENOMIC DNA]</scope>
    <source>
        <strain evidence="2">YNDBR</strain>
        <tissue evidence="2">Leaf</tissue>
    </source>
</reference>
<dbReference type="AlphaFoldDB" id="A0AAP0IUE2"/>
<evidence type="ECO:0000313" key="3">
    <source>
        <dbReference type="Proteomes" id="UP001420932"/>
    </source>
</evidence>
<sequence length="292" mass="31412">MVGTALGLGLAKCARSRFARFVRSRFKRDRAVFLLLLVSLSLPPPLLSASPSRASHSLCLSASHSRLTFSVSPRLSPCLSLSLPLRVSLAAVLALSLLSHPLSLLAAWLLLYLFRPPTPPRHPRRGFSDHETLALLIINDPTLCSITAATAKSANQNWKTTHKFSARNAAAAKQAPNSISQNPSSISPSPHQDPSFPTILRRAAPPASSLKMHVGRPKSAVATRHSSAAEEALEQAPDLDPNANAALICVLRSFQGKLSGSNDYNYLLREFGNRDDCSKAVCCDRDRPASGV</sequence>
<dbReference type="Proteomes" id="UP001420932">
    <property type="component" value="Unassembled WGS sequence"/>
</dbReference>
<feature type="compositionally biased region" description="Low complexity" evidence="1">
    <location>
        <begin position="166"/>
        <end position="190"/>
    </location>
</feature>
<protein>
    <submittedName>
        <fullName evidence="2">Uncharacterized protein</fullName>
    </submittedName>
</protein>
<name>A0AAP0IUE2_9MAGN</name>
<evidence type="ECO:0000313" key="2">
    <source>
        <dbReference type="EMBL" id="KAK9121595.1"/>
    </source>
</evidence>
<accession>A0AAP0IUE2</accession>
<dbReference type="EMBL" id="JBBNAF010000008">
    <property type="protein sequence ID" value="KAK9121595.1"/>
    <property type="molecule type" value="Genomic_DNA"/>
</dbReference>
<comment type="caution">
    <text evidence="2">The sequence shown here is derived from an EMBL/GenBank/DDBJ whole genome shotgun (WGS) entry which is preliminary data.</text>
</comment>
<proteinExistence type="predicted"/>
<feature type="region of interest" description="Disordered" evidence="1">
    <location>
        <begin position="166"/>
        <end position="231"/>
    </location>
</feature>
<evidence type="ECO:0000256" key="1">
    <source>
        <dbReference type="SAM" id="MobiDB-lite"/>
    </source>
</evidence>
<keyword evidence="3" id="KW-1185">Reference proteome</keyword>
<organism evidence="2 3">
    <name type="scientific">Stephania yunnanensis</name>
    <dbReference type="NCBI Taxonomy" id="152371"/>
    <lineage>
        <taxon>Eukaryota</taxon>
        <taxon>Viridiplantae</taxon>
        <taxon>Streptophyta</taxon>
        <taxon>Embryophyta</taxon>
        <taxon>Tracheophyta</taxon>
        <taxon>Spermatophyta</taxon>
        <taxon>Magnoliopsida</taxon>
        <taxon>Ranunculales</taxon>
        <taxon>Menispermaceae</taxon>
        <taxon>Menispermoideae</taxon>
        <taxon>Cissampelideae</taxon>
        <taxon>Stephania</taxon>
    </lineage>
</organism>